<dbReference type="STRING" id="1440762.Y882_01750"/>
<evidence type="ECO:0000313" key="6">
    <source>
        <dbReference type="Proteomes" id="UP000035481"/>
    </source>
</evidence>
<comment type="caution">
    <text evidence="5">The sequence shown here is derived from an EMBL/GenBank/DDBJ whole genome shotgun (WGS) entry which is preliminary data.</text>
</comment>
<protein>
    <submittedName>
        <fullName evidence="5">Zinc-binding protein</fullName>
    </submittedName>
</protein>
<dbReference type="GO" id="GO:0003824">
    <property type="term" value="F:catalytic activity"/>
    <property type="evidence" value="ECO:0007669"/>
    <property type="project" value="InterPro"/>
</dbReference>
<dbReference type="InterPro" id="IPR019808">
    <property type="entry name" value="Histidine_triad_CS"/>
</dbReference>
<dbReference type="PANTHER" id="PTHR23089">
    <property type="entry name" value="HISTIDINE TRIAD HIT PROTEIN"/>
    <property type="match status" value="1"/>
</dbReference>
<dbReference type="FunFam" id="3.30.428.10:FF:000005">
    <property type="entry name" value="Histidine triad nucleotide-binding protein 1"/>
    <property type="match status" value="1"/>
</dbReference>
<evidence type="ECO:0000256" key="2">
    <source>
        <dbReference type="PIRSR" id="PIRSR601310-3"/>
    </source>
</evidence>
<dbReference type="PRINTS" id="PR00332">
    <property type="entry name" value="HISTRIAD"/>
</dbReference>
<proteinExistence type="predicted"/>
<dbReference type="Proteomes" id="UP000035481">
    <property type="component" value="Unassembled WGS sequence"/>
</dbReference>
<dbReference type="CDD" id="cd01276">
    <property type="entry name" value="PKCI_related"/>
    <property type="match status" value="1"/>
</dbReference>
<dbReference type="PROSITE" id="PS00892">
    <property type="entry name" value="HIT_1"/>
    <property type="match status" value="1"/>
</dbReference>
<dbReference type="PROSITE" id="PS51084">
    <property type="entry name" value="HIT_2"/>
    <property type="match status" value="1"/>
</dbReference>
<name>A0A0G9H9J1_9GAMM</name>
<evidence type="ECO:0000256" key="3">
    <source>
        <dbReference type="PROSITE-ProRule" id="PRU00464"/>
    </source>
</evidence>
<dbReference type="EMBL" id="JPLA01000003">
    <property type="protein sequence ID" value="KLD65919.1"/>
    <property type="molecule type" value="Genomic_DNA"/>
</dbReference>
<dbReference type="Pfam" id="PF01230">
    <property type="entry name" value="HIT"/>
    <property type="match status" value="1"/>
</dbReference>
<feature type="active site" description="Tele-AMP-histidine intermediate" evidence="1">
    <location>
        <position position="100"/>
    </location>
</feature>
<feature type="short sequence motif" description="Histidine triad motif" evidence="2 3">
    <location>
        <begin position="98"/>
        <end position="102"/>
    </location>
</feature>
<feature type="domain" description="HIT" evidence="4">
    <location>
        <begin position="5"/>
        <end position="114"/>
    </location>
</feature>
<dbReference type="OrthoDB" id="9784774at2"/>
<accession>A0A0G9H9J1</accession>
<dbReference type="RefSeq" id="WP_046970134.1">
    <property type="nucleotide sequence ID" value="NZ_JPLA01000003.1"/>
</dbReference>
<dbReference type="PATRIC" id="fig|1440762.4.peg.2010"/>
<sequence>MGDTIFGKIIRREIPADIVYEDDEVLAFRDLNPQAPVHVLFVPKKPIATLDGATAADAELLGKLLLAAAAYARREGLAEEGYRTVINCNEHGGQTVFHLHVHLLGGRQMHWPPG</sequence>
<evidence type="ECO:0000259" key="4">
    <source>
        <dbReference type="PROSITE" id="PS51084"/>
    </source>
</evidence>
<dbReference type="SUPFAM" id="SSF54197">
    <property type="entry name" value="HIT-like"/>
    <property type="match status" value="1"/>
</dbReference>
<dbReference type="InterPro" id="IPR001310">
    <property type="entry name" value="Histidine_triad_HIT"/>
</dbReference>
<dbReference type="Gene3D" id="3.30.428.10">
    <property type="entry name" value="HIT-like"/>
    <property type="match status" value="1"/>
</dbReference>
<gene>
    <name evidence="5" type="ORF">Y882_01750</name>
</gene>
<dbReference type="InterPro" id="IPR011146">
    <property type="entry name" value="HIT-like"/>
</dbReference>
<organism evidence="5 6">
    <name type="scientific">Dyella japonica DSM 16301</name>
    <dbReference type="NCBI Taxonomy" id="1440762"/>
    <lineage>
        <taxon>Bacteria</taxon>
        <taxon>Pseudomonadati</taxon>
        <taxon>Pseudomonadota</taxon>
        <taxon>Gammaproteobacteria</taxon>
        <taxon>Lysobacterales</taxon>
        <taxon>Rhodanobacteraceae</taxon>
        <taxon>Dyella</taxon>
    </lineage>
</organism>
<evidence type="ECO:0000313" key="5">
    <source>
        <dbReference type="EMBL" id="KLD65919.1"/>
    </source>
</evidence>
<evidence type="ECO:0000256" key="1">
    <source>
        <dbReference type="PIRSR" id="PIRSR601310-1"/>
    </source>
</evidence>
<reference evidence="5 6" key="1">
    <citation type="journal article" date="2015" name="Antonie Van Leeuwenhoek">
        <title>A phylogenomic and molecular marker based taxonomic framework for the order Xanthomonadales: proposal to transfer the families Algiphilaceae and Solimonadaceae to the order Nevskiales ord. nov. and to create a new family within the order Xanthomonadales, the family Rhodanobacteraceae fam. nov., containing the genus Rhodanobacter and its closest relatives.</title>
        <authorList>
            <person name="Naushad S."/>
            <person name="Adeolu M."/>
            <person name="Wong S."/>
            <person name="Sohail M."/>
            <person name="Schellhorn H.E."/>
            <person name="Gupta R.S."/>
        </authorList>
    </citation>
    <scope>NUCLEOTIDE SEQUENCE [LARGE SCALE GENOMIC DNA]</scope>
    <source>
        <strain evidence="5 6">DSM 16301</strain>
    </source>
</reference>
<dbReference type="InterPro" id="IPR036265">
    <property type="entry name" value="HIT-like_sf"/>
</dbReference>
<dbReference type="AlphaFoldDB" id="A0A0G9H9J1"/>